<sequence length="80" mass="8777">MEFPTSSMKLRFLQGQSKTIRNMETKVSETNEKKQTLPSVSPEIATVIASGVENSKRAAQQGLRTEADQCLLAKPIARGI</sequence>
<keyword evidence="2" id="KW-1185">Reference proteome</keyword>
<dbReference type="OrthoDB" id="5406275at2759"/>
<organism evidence="1 2">
    <name type="scientific">Fusarium xylarioides</name>
    <dbReference type="NCBI Taxonomy" id="221167"/>
    <lineage>
        <taxon>Eukaryota</taxon>
        <taxon>Fungi</taxon>
        <taxon>Dikarya</taxon>
        <taxon>Ascomycota</taxon>
        <taxon>Pezizomycotina</taxon>
        <taxon>Sordariomycetes</taxon>
        <taxon>Hypocreomycetidae</taxon>
        <taxon>Hypocreales</taxon>
        <taxon>Nectriaceae</taxon>
        <taxon>Fusarium</taxon>
        <taxon>Fusarium fujikuroi species complex</taxon>
    </lineage>
</organism>
<accession>A0A9P7LMN8</accession>
<proteinExistence type="predicted"/>
<protein>
    <submittedName>
        <fullName evidence="1">Uncharacterized protein</fullName>
    </submittedName>
</protein>
<reference evidence="1" key="1">
    <citation type="journal article" date="2020" name="bioRxiv">
        <title>Historical genomics reveals the evolutionary mechanisms behind multiple outbreaks of the host-specific coffee wilt pathogen Fusarium xylarioides.</title>
        <authorList>
            <person name="Peck D."/>
            <person name="Nowell R.W."/>
            <person name="Flood J."/>
            <person name="Ryan M.J."/>
            <person name="Barraclough T.G."/>
        </authorList>
    </citation>
    <scope>NUCLEOTIDE SEQUENCE</scope>
    <source>
        <strain evidence="1">IMI 127659i</strain>
    </source>
</reference>
<dbReference type="EMBL" id="JADFTT010001094">
    <property type="protein sequence ID" value="KAG5757583.1"/>
    <property type="molecule type" value="Genomic_DNA"/>
</dbReference>
<comment type="caution">
    <text evidence="1">The sequence shown here is derived from an EMBL/GenBank/DDBJ whole genome shotgun (WGS) entry which is preliminary data.</text>
</comment>
<evidence type="ECO:0000313" key="1">
    <source>
        <dbReference type="EMBL" id="KAG5757583.1"/>
    </source>
</evidence>
<name>A0A9P7LMN8_9HYPO</name>
<gene>
    <name evidence="1" type="ORF">H9Q72_014278</name>
</gene>
<reference evidence="1" key="2">
    <citation type="submission" date="2020-10" db="EMBL/GenBank/DDBJ databases">
        <authorList>
            <person name="Peck L.D."/>
            <person name="Nowell R.W."/>
            <person name="Flood J."/>
            <person name="Ryan M.J."/>
            <person name="Barraclough T.G."/>
        </authorList>
    </citation>
    <scope>NUCLEOTIDE SEQUENCE</scope>
    <source>
        <strain evidence="1">IMI 127659i</strain>
    </source>
</reference>
<evidence type="ECO:0000313" key="2">
    <source>
        <dbReference type="Proteomes" id="UP000750502"/>
    </source>
</evidence>
<dbReference type="AlphaFoldDB" id="A0A9P7LMN8"/>
<dbReference type="Proteomes" id="UP000750502">
    <property type="component" value="Unassembled WGS sequence"/>
</dbReference>